<protein>
    <submittedName>
        <fullName evidence="3">Uncharacterized protein LOC115632232 isoform X1</fullName>
    </submittedName>
</protein>
<dbReference type="AlphaFoldDB" id="A0A6J2U9H0"/>
<dbReference type="GeneID" id="115632232"/>
<feature type="domain" description="DUF4781" evidence="1">
    <location>
        <begin position="132"/>
        <end position="436"/>
    </location>
</feature>
<evidence type="ECO:0000313" key="3">
    <source>
        <dbReference type="RefSeq" id="XP_030385151.1"/>
    </source>
</evidence>
<dbReference type="OrthoDB" id="6512497at2759"/>
<keyword evidence="2" id="KW-1185">Reference proteome</keyword>
<name>A0A6J2U9H0_DROLE</name>
<reference evidence="3" key="1">
    <citation type="submission" date="2025-08" db="UniProtKB">
        <authorList>
            <consortium name="RefSeq"/>
        </authorList>
    </citation>
    <scope>IDENTIFICATION</scope>
    <source>
        <strain evidence="3">11010-0011.00</strain>
        <tissue evidence="3">Whole body</tissue>
    </source>
</reference>
<evidence type="ECO:0000313" key="2">
    <source>
        <dbReference type="Proteomes" id="UP000504634"/>
    </source>
</evidence>
<dbReference type="PANTHER" id="PTHR21115">
    <property type="entry name" value="GH06117P-RELATED"/>
    <property type="match status" value="1"/>
</dbReference>
<proteinExistence type="predicted"/>
<gene>
    <name evidence="3" type="primary">LOC115632232</name>
</gene>
<accession>A0A6J2U9H0</accession>
<dbReference type="RefSeq" id="XP_030385151.1">
    <property type="nucleotide sequence ID" value="XM_030529291.1"/>
</dbReference>
<sequence>MAEGARSVKEIQQDFAESLGHGDEVIWDLLSQTMADLLQKKIRELIPDPRESDDKKKRAAENARNSIFTAVWEQRETIFKLIICRMAIITLILPLTGKYTNRQSLTSIIYVLVVPEETGVANAENSVEWSCHPLFRARRCISDEVGVDSSSSNCCMIFVDENGRVYQNWQSYVEDNELPPGVMVAPENGVYNIREGSVKLVKYVTPAGTPKYKALKVADTASAIGAFGSALLTGVAIFAMPIAAPVMAVGAGVGLASAGYATARSAGQLIDRGQHEQSINVTDRAARGHWIGVVAGAVGLGAAGATSAMTAATRAGREVGTIAQMTINGMNISSIVISGTGVANGILELILKSQDGDDVSTMDVLQLSASLVLFTHSVYNFRLASTIISETQNSTISSYRKTLSNRQRRSFDKIAKETQRLRGPTQGKMDIIRNVNEVPSKQQFNDMFKINKQLNERGVRPAFASDGTGIVLNDQVKVTNTQDFRANVQHNVGPDILGQVTEPIPRGYEGAGRTGSGYARVLFRNPTSLETPETTNMDAAVRALRDCSISFACGIALNLKEYGDVIFTNILNAESFENLIGNMVERFAPEVFDLIMKLTRTFMESIRDDLHSVLKIFISTETVLFKMLEYILTIYEEITYELIKSKFDSILRAVKDHFLSLNPNNYNGLLIKCDKCMGFYNICKL</sequence>
<dbReference type="Proteomes" id="UP000504634">
    <property type="component" value="Unplaced"/>
</dbReference>
<organism evidence="2 3">
    <name type="scientific">Drosophila lebanonensis</name>
    <name type="common">Fruit fly</name>
    <name type="synonym">Scaptodrosophila lebanonensis</name>
    <dbReference type="NCBI Taxonomy" id="7225"/>
    <lineage>
        <taxon>Eukaryota</taxon>
        <taxon>Metazoa</taxon>
        <taxon>Ecdysozoa</taxon>
        <taxon>Arthropoda</taxon>
        <taxon>Hexapoda</taxon>
        <taxon>Insecta</taxon>
        <taxon>Pterygota</taxon>
        <taxon>Neoptera</taxon>
        <taxon>Endopterygota</taxon>
        <taxon>Diptera</taxon>
        <taxon>Brachycera</taxon>
        <taxon>Muscomorpha</taxon>
        <taxon>Ephydroidea</taxon>
        <taxon>Drosophilidae</taxon>
        <taxon>Scaptodrosophila</taxon>
    </lineage>
</organism>
<dbReference type="InterPro" id="IPR031962">
    <property type="entry name" value="DUF4781"/>
</dbReference>
<dbReference type="Pfam" id="PF16013">
    <property type="entry name" value="DUF4781"/>
    <property type="match status" value="1"/>
</dbReference>
<dbReference type="PANTHER" id="PTHR21115:SF0">
    <property type="entry name" value="GH06117P-RELATED"/>
    <property type="match status" value="1"/>
</dbReference>
<evidence type="ECO:0000259" key="1">
    <source>
        <dbReference type="Pfam" id="PF16013"/>
    </source>
</evidence>